<gene>
    <name evidence="1" type="ORF">KAK03_21710</name>
</gene>
<evidence type="ECO:0000313" key="2">
    <source>
        <dbReference type="Proteomes" id="UP000676246"/>
    </source>
</evidence>
<proteinExistence type="predicted"/>
<dbReference type="Pfam" id="PF10082">
    <property type="entry name" value="BBP2_2"/>
    <property type="match status" value="1"/>
</dbReference>
<comment type="caution">
    <text evidence="1">The sequence shown here is derived from an EMBL/GenBank/DDBJ whole genome shotgun (WGS) entry which is preliminary data.</text>
</comment>
<evidence type="ECO:0000313" key="1">
    <source>
        <dbReference type="EMBL" id="MBQ0933097.1"/>
    </source>
</evidence>
<name>A0A940YAS1_9BURK</name>
<dbReference type="RefSeq" id="WP_210856771.1">
    <property type="nucleotide sequence ID" value="NZ_JAGQDD010000023.1"/>
</dbReference>
<keyword evidence="2" id="KW-1185">Reference proteome</keyword>
<dbReference type="Proteomes" id="UP000676246">
    <property type="component" value="Unassembled WGS sequence"/>
</dbReference>
<accession>A0A940YAS1</accession>
<protein>
    <submittedName>
        <fullName evidence="1">Outer membrane beta-barrel protein</fullName>
    </submittedName>
</protein>
<dbReference type="InterPro" id="IPR018759">
    <property type="entry name" value="BBP2_2"/>
</dbReference>
<dbReference type="EMBL" id="JAGQDD010000023">
    <property type="protein sequence ID" value="MBQ0933097.1"/>
    <property type="molecule type" value="Genomic_DNA"/>
</dbReference>
<organism evidence="1 2">
    <name type="scientific">Ideonella alba</name>
    <dbReference type="NCBI Taxonomy" id="2824118"/>
    <lineage>
        <taxon>Bacteria</taxon>
        <taxon>Pseudomonadati</taxon>
        <taxon>Pseudomonadota</taxon>
        <taxon>Betaproteobacteria</taxon>
        <taxon>Burkholderiales</taxon>
        <taxon>Sphaerotilaceae</taxon>
        <taxon>Ideonella</taxon>
    </lineage>
</organism>
<dbReference type="AlphaFoldDB" id="A0A940YAS1"/>
<reference evidence="1 2" key="1">
    <citation type="submission" date="2021-04" db="EMBL/GenBank/DDBJ databases">
        <title>The genome sequence of Ideonella sp. 3Y2.</title>
        <authorList>
            <person name="Liu Y."/>
        </authorList>
    </citation>
    <scope>NUCLEOTIDE SEQUENCE [LARGE SCALE GENOMIC DNA]</scope>
    <source>
        <strain evidence="1 2">3Y2</strain>
    </source>
</reference>
<sequence length="396" mass="43689">MLVHGAGAALAADEAATAESSEEAFAPPGLRWNAWTLQPQLLVAAGHNDNLRLQSAGQRRSAFVALFPTLQLQRQDGDSRLNLGWRAERTTYLSSRLDDSTNTELSADGLHLLGPRSAVAWRAAGQEWHDSVGQPDPSQPAAPPDRYLAAAAGLVWRHDLALAQGASPRLELDASASRKRYRTQRALTILADADSASLIGRVLVPLAEPERRAGVELRRLRQRYPNSYQSLSHTDVRLLGLLQWEPTAEWSGQLQAGPQQRRFDRLRPTQGLLSWSGELRWQATPLRSLVLGGQREASDVPGDGADAVVGSRWQLGWNEQWGATRASLTLAQVRSHYVNGFQPRDDRLRSADLSLRHDLGRHWQIGLNLGWLQRRSSISGFDFTRQLGSVVLSTGL</sequence>